<gene>
    <name evidence="8" type="ORF">MJAP1_001762</name>
</gene>
<feature type="transmembrane region" description="Helical" evidence="7">
    <location>
        <begin position="358"/>
        <end position="380"/>
    </location>
</feature>
<feature type="transmembrane region" description="Helical" evidence="7">
    <location>
        <begin position="209"/>
        <end position="229"/>
    </location>
</feature>
<evidence type="ECO:0000256" key="4">
    <source>
        <dbReference type="ARBA" id="ARBA00022989"/>
    </source>
</evidence>
<dbReference type="RefSeq" id="XP_060121695.1">
    <property type="nucleotide sequence ID" value="XM_060265712.1"/>
</dbReference>
<dbReference type="PANTHER" id="PTHR13906:SF4">
    <property type="entry name" value="LYSOPHOSPHOLIPID ACYLTRANSFERASE 6"/>
    <property type="match status" value="1"/>
</dbReference>
<evidence type="ECO:0000256" key="2">
    <source>
        <dbReference type="ARBA" id="ARBA00022679"/>
    </source>
</evidence>
<keyword evidence="4 7" id="KW-1133">Transmembrane helix</keyword>
<dbReference type="PANTHER" id="PTHR13906">
    <property type="entry name" value="PORCUPINE"/>
    <property type="match status" value="1"/>
</dbReference>
<evidence type="ECO:0000256" key="7">
    <source>
        <dbReference type="SAM" id="Phobius"/>
    </source>
</evidence>
<dbReference type="GO" id="GO:0016020">
    <property type="term" value="C:membrane"/>
    <property type="evidence" value="ECO:0007669"/>
    <property type="project" value="UniProtKB-SubCell"/>
</dbReference>
<dbReference type="AlphaFoldDB" id="A0AAF0F5P5"/>
<dbReference type="InterPro" id="IPR049941">
    <property type="entry name" value="LPLAT_7/PORCN-like"/>
</dbReference>
<evidence type="ECO:0000256" key="3">
    <source>
        <dbReference type="ARBA" id="ARBA00022692"/>
    </source>
</evidence>
<dbReference type="Proteomes" id="UP001217754">
    <property type="component" value="Chromosome 2"/>
</dbReference>
<feature type="transmembrane region" description="Helical" evidence="7">
    <location>
        <begin position="450"/>
        <end position="469"/>
    </location>
</feature>
<dbReference type="GO" id="GO:0003841">
    <property type="term" value="F:1-acylglycerol-3-phosphate O-acyltransferase activity"/>
    <property type="evidence" value="ECO:0007669"/>
    <property type="project" value="TreeGrafter"/>
</dbReference>
<evidence type="ECO:0000313" key="8">
    <source>
        <dbReference type="EMBL" id="WFD38798.1"/>
    </source>
</evidence>
<reference evidence="8" key="1">
    <citation type="submission" date="2023-03" db="EMBL/GenBank/DDBJ databases">
        <title>Mating type loci evolution in Malassezia.</title>
        <authorList>
            <person name="Coelho M.A."/>
        </authorList>
    </citation>
    <scope>NUCLEOTIDE SEQUENCE</scope>
    <source>
        <strain evidence="8">CBS 9431</strain>
    </source>
</reference>
<keyword evidence="2" id="KW-0808">Transferase</keyword>
<dbReference type="GeneID" id="85225411"/>
<sequence length="488" mass="55077">MIDYVFHSLSSQYGIPSDYLKLAACLFVSYALSPLLPLLPSASLRHLMNISLSMFFLVSVMKLYSGTAQLVATSLVVYGIVKFRIGGKNMPWVAFIFEMAHMLFTHLARQLNNVPLTTIEISAMHMVLCMNLTAFAWECYDGQMRTVDECDEAQRKDRITEMPSLLAFFGYCFYFPGVLVGPSTRFEDYNRWAKGELYLPSKTPPPGRLWYSLKDVAFGVLCLGLQALTMDKLSYARLANAADPIQKTSLLNRIWFVQLCGLGARFRYYGIWSLSNAACVLSGLGYNGMSSETNTALWTRCKNVFVIRIEFANNWKELMDSWNANTNVWLRNNVYKRIVIPGKRPGFKSTMTTFMVSAFWHGISPGYYLTFLLGGLYLYVARLLRHSLRPVFFANTRTPNPTLFTLDKYTVSQVLYSLASVMVVQMSVNFAALSFLVLSAKASVRAWANAGYYGIILLVVPIIAFQLGLGKALKRFHQAPEAIPKKKN</sequence>
<organism evidence="8 9">
    <name type="scientific">Malassezia japonica</name>
    <dbReference type="NCBI Taxonomy" id="223818"/>
    <lineage>
        <taxon>Eukaryota</taxon>
        <taxon>Fungi</taxon>
        <taxon>Dikarya</taxon>
        <taxon>Basidiomycota</taxon>
        <taxon>Ustilaginomycotina</taxon>
        <taxon>Malasseziomycetes</taxon>
        <taxon>Malasseziales</taxon>
        <taxon>Malasseziaceae</taxon>
        <taxon>Malassezia</taxon>
    </lineage>
</organism>
<dbReference type="GO" id="GO:0047184">
    <property type="term" value="F:1-acylglycerophosphocholine O-acyltransferase activity"/>
    <property type="evidence" value="ECO:0007669"/>
    <property type="project" value="TreeGrafter"/>
</dbReference>
<evidence type="ECO:0000256" key="5">
    <source>
        <dbReference type="ARBA" id="ARBA00023136"/>
    </source>
</evidence>
<keyword evidence="6" id="KW-0012">Acyltransferase</keyword>
<keyword evidence="3 7" id="KW-0812">Transmembrane</keyword>
<feature type="transmembrane region" description="Helical" evidence="7">
    <location>
        <begin position="20"/>
        <end position="40"/>
    </location>
</feature>
<feature type="transmembrane region" description="Helical" evidence="7">
    <location>
        <begin position="414"/>
        <end position="438"/>
    </location>
</feature>
<feature type="transmembrane region" description="Helical" evidence="7">
    <location>
        <begin position="165"/>
        <end position="184"/>
    </location>
</feature>
<dbReference type="Pfam" id="PF03062">
    <property type="entry name" value="MBOAT"/>
    <property type="match status" value="1"/>
</dbReference>
<keyword evidence="9" id="KW-1185">Reference proteome</keyword>
<protein>
    <submittedName>
        <fullName evidence="8">Uncharacterized protein</fullName>
    </submittedName>
</protein>
<dbReference type="GO" id="GO:0005783">
    <property type="term" value="C:endoplasmic reticulum"/>
    <property type="evidence" value="ECO:0007669"/>
    <property type="project" value="TreeGrafter"/>
</dbReference>
<dbReference type="InterPro" id="IPR004299">
    <property type="entry name" value="MBOAT_fam"/>
</dbReference>
<dbReference type="GO" id="GO:0046474">
    <property type="term" value="P:glycerophospholipid biosynthetic process"/>
    <property type="evidence" value="ECO:0007669"/>
    <property type="project" value="TreeGrafter"/>
</dbReference>
<evidence type="ECO:0000256" key="6">
    <source>
        <dbReference type="ARBA" id="ARBA00023315"/>
    </source>
</evidence>
<accession>A0AAF0F5P5</accession>
<proteinExistence type="predicted"/>
<dbReference type="GO" id="GO:0030258">
    <property type="term" value="P:lipid modification"/>
    <property type="evidence" value="ECO:0007669"/>
    <property type="project" value="TreeGrafter"/>
</dbReference>
<name>A0AAF0F5P5_9BASI</name>
<evidence type="ECO:0000256" key="1">
    <source>
        <dbReference type="ARBA" id="ARBA00004141"/>
    </source>
</evidence>
<keyword evidence="5 7" id="KW-0472">Membrane</keyword>
<comment type="subcellular location">
    <subcellularLocation>
        <location evidence="1">Membrane</location>
        <topology evidence="1">Multi-pass membrane protein</topology>
    </subcellularLocation>
</comment>
<evidence type="ECO:0000313" key="9">
    <source>
        <dbReference type="Proteomes" id="UP001217754"/>
    </source>
</evidence>
<dbReference type="EMBL" id="CP119959">
    <property type="protein sequence ID" value="WFD38798.1"/>
    <property type="molecule type" value="Genomic_DNA"/>
</dbReference>
<feature type="transmembrane region" description="Helical" evidence="7">
    <location>
        <begin position="52"/>
        <end position="78"/>
    </location>
</feature>